<keyword evidence="8 10" id="KW-0503">Monooxygenase</keyword>
<dbReference type="AlphaFoldDB" id="A0A8H6Z373"/>
<dbReference type="InterPro" id="IPR017972">
    <property type="entry name" value="Cyt_P450_CS"/>
</dbReference>
<dbReference type="GO" id="GO:0016705">
    <property type="term" value="F:oxidoreductase activity, acting on paired donors, with incorporation or reduction of molecular oxygen"/>
    <property type="evidence" value="ECO:0007669"/>
    <property type="project" value="InterPro"/>
</dbReference>
<evidence type="ECO:0000313" key="12">
    <source>
        <dbReference type="Proteomes" id="UP000620124"/>
    </source>
</evidence>
<dbReference type="Gene3D" id="1.10.630.10">
    <property type="entry name" value="Cytochrome P450"/>
    <property type="match status" value="1"/>
</dbReference>
<dbReference type="PROSITE" id="PS00086">
    <property type="entry name" value="CYTOCHROME_P450"/>
    <property type="match status" value="1"/>
</dbReference>
<dbReference type="CDD" id="cd11065">
    <property type="entry name" value="CYP64-like"/>
    <property type="match status" value="1"/>
</dbReference>
<dbReference type="PRINTS" id="PR00463">
    <property type="entry name" value="EP450I"/>
</dbReference>
<dbReference type="InterPro" id="IPR001128">
    <property type="entry name" value="Cyt_P450"/>
</dbReference>
<dbReference type="PRINTS" id="PR00385">
    <property type="entry name" value="P450"/>
</dbReference>
<evidence type="ECO:0000256" key="7">
    <source>
        <dbReference type="ARBA" id="ARBA00023004"/>
    </source>
</evidence>
<dbReference type="EMBL" id="JACAZI010000002">
    <property type="protein sequence ID" value="KAF7369664.1"/>
    <property type="molecule type" value="Genomic_DNA"/>
</dbReference>
<keyword evidence="12" id="KW-1185">Reference proteome</keyword>
<comment type="pathway">
    <text evidence="2">Secondary metabolite biosynthesis.</text>
</comment>
<dbReference type="PANTHER" id="PTHR46300">
    <property type="entry name" value="P450, PUTATIVE (EUROFUNG)-RELATED-RELATED"/>
    <property type="match status" value="1"/>
</dbReference>
<dbReference type="PANTHER" id="PTHR46300:SF7">
    <property type="entry name" value="P450, PUTATIVE (EUROFUNG)-RELATED"/>
    <property type="match status" value="1"/>
</dbReference>
<reference evidence="11" key="1">
    <citation type="submission" date="2020-05" db="EMBL/GenBank/DDBJ databases">
        <title>Mycena genomes resolve the evolution of fungal bioluminescence.</title>
        <authorList>
            <person name="Tsai I.J."/>
        </authorList>
    </citation>
    <scope>NUCLEOTIDE SEQUENCE</scope>
    <source>
        <strain evidence="11">CCC161011</strain>
    </source>
</reference>
<dbReference type="GO" id="GO:0005506">
    <property type="term" value="F:iron ion binding"/>
    <property type="evidence" value="ECO:0007669"/>
    <property type="project" value="InterPro"/>
</dbReference>
<dbReference type="SUPFAM" id="SSF48264">
    <property type="entry name" value="Cytochrome P450"/>
    <property type="match status" value="1"/>
</dbReference>
<comment type="similarity">
    <text evidence="3 10">Belongs to the cytochrome P450 family.</text>
</comment>
<evidence type="ECO:0000256" key="6">
    <source>
        <dbReference type="ARBA" id="ARBA00023002"/>
    </source>
</evidence>
<feature type="binding site" description="axial binding residue" evidence="9">
    <location>
        <position position="441"/>
    </location>
    <ligand>
        <name>heme</name>
        <dbReference type="ChEBI" id="CHEBI:30413"/>
    </ligand>
    <ligandPart>
        <name>Fe</name>
        <dbReference type="ChEBI" id="CHEBI:18248"/>
    </ligandPart>
</feature>
<accession>A0A8H6Z373</accession>
<sequence>MSASMWLALVFSALLYFGLRWRRNRSKLPLPPGPKKLPLVGNLLDIPREHQWEAYHRWSKELNSDIIHLDAAGTSIIVLSSMEAIRDLFEQRSSLYSGRLRLPMLVELMGWDFAFPFLNYGDEWRSSRKLFHEAFNHSAAKQFHPQETAATYELLRRFLQNPHDIMGNFRHMAGTLIMDIAYGIKVLPSDDPYIQLAEKAMHDLSNASIPGAFLVDTFPAMKYMPSWLPGASFKHKANEWRKVVREVLEKPFHETKQNITMGTARPSFTSFNLHNIEESEVSDRTTQESLIKGVAATMYVAGADTTVSALGTFILAMLANPEAQMKAQSEIDSVIGLGNLPDFSDEPSLPYVSAIVKEVLRWRNVAPIAFPHYITVADEYRGYRIPAGSLVIGNAWAILHDEEVYPDPHSFNPERFLLAGKLNPAVRDPDTAAFGFGRRICPGRYMATASIWITVASMLAAFDIEKAVDKDGKVVEPSFEYSSTGVLFTPLPFKCSITPRSPEVVEVIQGTSESH</sequence>
<evidence type="ECO:0000256" key="4">
    <source>
        <dbReference type="ARBA" id="ARBA00022617"/>
    </source>
</evidence>
<evidence type="ECO:0000256" key="10">
    <source>
        <dbReference type="RuleBase" id="RU000461"/>
    </source>
</evidence>
<proteinExistence type="inferred from homology"/>
<dbReference type="GO" id="GO:0004497">
    <property type="term" value="F:monooxygenase activity"/>
    <property type="evidence" value="ECO:0007669"/>
    <property type="project" value="UniProtKB-KW"/>
</dbReference>
<dbReference type="InterPro" id="IPR002401">
    <property type="entry name" value="Cyt_P450_E_grp-I"/>
</dbReference>
<evidence type="ECO:0000256" key="1">
    <source>
        <dbReference type="ARBA" id="ARBA00001971"/>
    </source>
</evidence>
<dbReference type="InterPro" id="IPR036396">
    <property type="entry name" value="Cyt_P450_sf"/>
</dbReference>
<name>A0A8H6Z373_9AGAR</name>
<evidence type="ECO:0000256" key="5">
    <source>
        <dbReference type="ARBA" id="ARBA00022723"/>
    </source>
</evidence>
<protein>
    <submittedName>
        <fullName evidence="11">Cytochrome P450</fullName>
    </submittedName>
</protein>
<evidence type="ECO:0000256" key="3">
    <source>
        <dbReference type="ARBA" id="ARBA00010617"/>
    </source>
</evidence>
<comment type="caution">
    <text evidence="11">The sequence shown here is derived from an EMBL/GenBank/DDBJ whole genome shotgun (WGS) entry which is preliminary data.</text>
</comment>
<dbReference type="OrthoDB" id="2789670at2759"/>
<gene>
    <name evidence="11" type="ORF">MVEN_00297500</name>
</gene>
<organism evidence="11 12">
    <name type="scientific">Mycena venus</name>
    <dbReference type="NCBI Taxonomy" id="2733690"/>
    <lineage>
        <taxon>Eukaryota</taxon>
        <taxon>Fungi</taxon>
        <taxon>Dikarya</taxon>
        <taxon>Basidiomycota</taxon>
        <taxon>Agaricomycotina</taxon>
        <taxon>Agaricomycetes</taxon>
        <taxon>Agaricomycetidae</taxon>
        <taxon>Agaricales</taxon>
        <taxon>Marasmiineae</taxon>
        <taxon>Mycenaceae</taxon>
        <taxon>Mycena</taxon>
    </lineage>
</organism>
<evidence type="ECO:0000256" key="9">
    <source>
        <dbReference type="PIRSR" id="PIRSR602401-1"/>
    </source>
</evidence>
<comment type="cofactor">
    <cofactor evidence="1 9">
        <name>heme</name>
        <dbReference type="ChEBI" id="CHEBI:30413"/>
    </cofactor>
</comment>
<evidence type="ECO:0000256" key="8">
    <source>
        <dbReference type="ARBA" id="ARBA00023033"/>
    </source>
</evidence>
<keyword evidence="4 9" id="KW-0349">Heme</keyword>
<dbReference type="InterPro" id="IPR050364">
    <property type="entry name" value="Cytochrome_P450_fung"/>
</dbReference>
<keyword evidence="5 9" id="KW-0479">Metal-binding</keyword>
<dbReference type="GO" id="GO:0020037">
    <property type="term" value="F:heme binding"/>
    <property type="evidence" value="ECO:0007669"/>
    <property type="project" value="InterPro"/>
</dbReference>
<keyword evidence="6 10" id="KW-0560">Oxidoreductase</keyword>
<evidence type="ECO:0000256" key="2">
    <source>
        <dbReference type="ARBA" id="ARBA00005179"/>
    </source>
</evidence>
<keyword evidence="7 9" id="KW-0408">Iron</keyword>
<dbReference type="Pfam" id="PF00067">
    <property type="entry name" value="p450"/>
    <property type="match status" value="1"/>
</dbReference>
<evidence type="ECO:0000313" key="11">
    <source>
        <dbReference type="EMBL" id="KAF7369664.1"/>
    </source>
</evidence>
<dbReference type="Proteomes" id="UP000620124">
    <property type="component" value="Unassembled WGS sequence"/>
</dbReference>